<evidence type="ECO:0000313" key="1">
    <source>
        <dbReference type="EMBL" id="MCI69201.1"/>
    </source>
</evidence>
<comment type="caution">
    <text evidence="1">The sequence shown here is derived from an EMBL/GenBank/DDBJ whole genome shotgun (WGS) entry which is preliminary data.</text>
</comment>
<sequence>FARAPPIQDACSSEHTHYPHFVEQLNQDEGNLTASPSIQGEVLAVTLNGLFYTVH</sequence>
<dbReference type="Proteomes" id="UP000265520">
    <property type="component" value="Unassembled WGS sequence"/>
</dbReference>
<evidence type="ECO:0000313" key="2">
    <source>
        <dbReference type="Proteomes" id="UP000265520"/>
    </source>
</evidence>
<accession>A0A392U6R6</accession>
<protein>
    <submittedName>
        <fullName evidence="1">Uncharacterized protein</fullName>
    </submittedName>
</protein>
<keyword evidence="2" id="KW-1185">Reference proteome</keyword>
<feature type="non-terminal residue" evidence="1">
    <location>
        <position position="1"/>
    </location>
</feature>
<proteinExistence type="predicted"/>
<organism evidence="1 2">
    <name type="scientific">Trifolium medium</name>
    <dbReference type="NCBI Taxonomy" id="97028"/>
    <lineage>
        <taxon>Eukaryota</taxon>
        <taxon>Viridiplantae</taxon>
        <taxon>Streptophyta</taxon>
        <taxon>Embryophyta</taxon>
        <taxon>Tracheophyta</taxon>
        <taxon>Spermatophyta</taxon>
        <taxon>Magnoliopsida</taxon>
        <taxon>eudicotyledons</taxon>
        <taxon>Gunneridae</taxon>
        <taxon>Pentapetalae</taxon>
        <taxon>rosids</taxon>
        <taxon>fabids</taxon>
        <taxon>Fabales</taxon>
        <taxon>Fabaceae</taxon>
        <taxon>Papilionoideae</taxon>
        <taxon>50 kb inversion clade</taxon>
        <taxon>NPAAA clade</taxon>
        <taxon>Hologalegina</taxon>
        <taxon>IRL clade</taxon>
        <taxon>Trifolieae</taxon>
        <taxon>Trifolium</taxon>
    </lineage>
</organism>
<reference evidence="1 2" key="1">
    <citation type="journal article" date="2018" name="Front. Plant Sci.">
        <title>Red Clover (Trifolium pratense) and Zigzag Clover (T. medium) - A Picture of Genomic Similarities and Differences.</title>
        <authorList>
            <person name="Dluhosova J."/>
            <person name="Istvanek J."/>
            <person name="Nedelnik J."/>
            <person name="Repkova J."/>
        </authorList>
    </citation>
    <scope>NUCLEOTIDE SEQUENCE [LARGE SCALE GENOMIC DNA]</scope>
    <source>
        <strain evidence="2">cv. 10/8</strain>
        <tissue evidence="1">Leaf</tissue>
    </source>
</reference>
<dbReference type="EMBL" id="LXQA010751170">
    <property type="protein sequence ID" value="MCI69201.1"/>
    <property type="molecule type" value="Genomic_DNA"/>
</dbReference>
<dbReference type="AlphaFoldDB" id="A0A392U6R6"/>
<name>A0A392U6R6_9FABA</name>